<dbReference type="CDD" id="cd00200">
    <property type="entry name" value="WD40"/>
    <property type="match status" value="1"/>
</dbReference>
<dbReference type="EMBL" id="CP036276">
    <property type="protein sequence ID" value="QDU43109.1"/>
    <property type="molecule type" value="Genomic_DNA"/>
</dbReference>
<dbReference type="PROSITE" id="PS50294">
    <property type="entry name" value="WD_REPEATS_REGION"/>
    <property type="match status" value="2"/>
</dbReference>
<sequence>MAADPKQTHVATQWKHDSRFICCRFDPQGRYVFAGAEDYAIHRFEVDTGIKVTLPEHDCWVRAFAFTPDGETMISAGSDGQLVWWPVAEAQPKPQRTVAAHDGWIRALAVSPDGKILASGGNDNRLKLWNIADGTLIHESPPHDSNVYSTFFHPGGEFVLSGTLLGAVKQWEVGTGKLVREFDAKTLHTYNGGQAVDYGGIRSMALSPDGQYFACGGLHKASNPLGAVNEPLVELFEWESQKKKVSQISDGKKGIIWRVVYHPDAFLIGGCGGSGGGLLFFWKPDQDKPFHTVKLPDTVRDMDLHPDGLRIATAHYDRHIRISSMTPKA</sequence>
<dbReference type="SUPFAM" id="SSF50978">
    <property type="entry name" value="WD40 repeat-like"/>
    <property type="match status" value="1"/>
</dbReference>
<dbReference type="InterPro" id="IPR015943">
    <property type="entry name" value="WD40/YVTN_repeat-like_dom_sf"/>
</dbReference>
<dbReference type="KEGG" id="sdyn:Mal52_15810"/>
<dbReference type="InterPro" id="IPR001680">
    <property type="entry name" value="WD40_rpt"/>
</dbReference>
<proteinExistence type="predicted"/>
<dbReference type="RefSeq" id="WP_145375169.1">
    <property type="nucleotide sequence ID" value="NZ_CP036276.1"/>
</dbReference>
<evidence type="ECO:0000313" key="4">
    <source>
        <dbReference type="EMBL" id="QDU43109.1"/>
    </source>
</evidence>
<dbReference type="InterPro" id="IPR019775">
    <property type="entry name" value="WD40_repeat_CS"/>
</dbReference>
<dbReference type="InterPro" id="IPR036322">
    <property type="entry name" value="WD40_repeat_dom_sf"/>
</dbReference>
<evidence type="ECO:0000256" key="3">
    <source>
        <dbReference type="PROSITE-ProRule" id="PRU00221"/>
    </source>
</evidence>
<keyword evidence="5" id="KW-1185">Reference proteome</keyword>
<reference evidence="4 5" key="1">
    <citation type="submission" date="2019-02" db="EMBL/GenBank/DDBJ databases">
        <title>Deep-cultivation of Planctomycetes and their phenomic and genomic characterization uncovers novel biology.</title>
        <authorList>
            <person name="Wiegand S."/>
            <person name="Jogler M."/>
            <person name="Boedeker C."/>
            <person name="Pinto D."/>
            <person name="Vollmers J."/>
            <person name="Rivas-Marin E."/>
            <person name="Kohn T."/>
            <person name="Peeters S.H."/>
            <person name="Heuer A."/>
            <person name="Rast P."/>
            <person name="Oberbeckmann S."/>
            <person name="Bunk B."/>
            <person name="Jeske O."/>
            <person name="Meyerdierks A."/>
            <person name="Storesund J.E."/>
            <person name="Kallscheuer N."/>
            <person name="Luecker S."/>
            <person name="Lage O.M."/>
            <person name="Pohl T."/>
            <person name="Merkel B.J."/>
            <person name="Hornburger P."/>
            <person name="Mueller R.-W."/>
            <person name="Bruemmer F."/>
            <person name="Labrenz M."/>
            <person name="Spormann A.M."/>
            <person name="Op den Camp H."/>
            <person name="Overmann J."/>
            <person name="Amann R."/>
            <person name="Jetten M.S.M."/>
            <person name="Mascher T."/>
            <person name="Medema M.H."/>
            <person name="Devos D.P."/>
            <person name="Kaster A.-K."/>
            <person name="Ovreas L."/>
            <person name="Rohde M."/>
            <person name="Galperin M.Y."/>
            <person name="Jogler C."/>
        </authorList>
    </citation>
    <scope>NUCLEOTIDE SEQUENCE [LARGE SCALE GENOMIC DNA]</scope>
    <source>
        <strain evidence="4 5">Mal52</strain>
    </source>
</reference>
<name>A0A517ZKU5_9PLAN</name>
<feature type="repeat" description="WD" evidence="3">
    <location>
        <begin position="140"/>
        <end position="181"/>
    </location>
</feature>
<organism evidence="4 5">
    <name type="scientific">Symmachiella dynata</name>
    <dbReference type="NCBI Taxonomy" id="2527995"/>
    <lineage>
        <taxon>Bacteria</taxon>
        <taxon>Pseudomonadati</taxon>
        <taxon>Planctomycetota</taxon>
        <taxon>Planctomycetia</taxon>
        <taxon>Planctomycetales</taxon>
        <taxon>Planctomycetaceae</taxon>
        <taxon>Symmachiella</taxon>
    </lineage>
</organism>
<dbReference type="PROSITE" id="PS00678">
    <property type="entry name" value="WD_REPEATS_1"/>
    <property type="match status" value="1"/>
</dbReference>
<evidence type="ECO:0000256" key="1">
    <source>
        <dbReference type="ARBA" id="ARBA00022574"/>
    </source>
</evidence>
<gene>
    <name evidence="4" type="ORF">Mal52_15810</name>
</gene>
<feature type="repeat" description="WD" evidence="3">
    <location>
        <begin position="98"/>
        <end position="139"/>
    </location>
</feature>
<keyword evidence="2" id="KW-0677">Repeat</keyword>
<dbReference type="SMART" id="SM00320">
    <property type="entry name" value="WD40"/>
    <property type="match status" value="7"/>
</dbReference>
<dbReference type="Gene3D" id="2.130.10.10">
    <property type="entry name" value="YVTN repeat-like/Quinoprotein amine dehydrogenase"/>
    <property type="match status" value="2"/>
</dbReference>
<keyword evidence="1 3" id="KW-0853">WD repeat</keyword>
<evidence type="ECO:0000313" key="5">
    <source>
        <dbReference type="Proteomes" id="UP000319383"/>
    </source>
</evidence>
<accession>A0A517ZKU5</accession>
<dbReference type="AlphaFoldDB" id="A0A517ZKU5"/>
<protein>
    <submittedName>
        <fullName evidence="4">WD domain, G-beta repeat</fullName>
    </submittedName>
</protein>
<dbReference type="Proteomes" id="UP000319383">
    <property type="component" value="Chromosome"/>
</dbReference>
<evidence type="ECO:0000256" key="2">
    <source>
        <dbReference type="ARBA" id="ARBA00022737"/>
    </source>
</evidence>
<dbReference type="PANTHER" id="PTHR19848">
    <property type="entry name" value="WD40 REPEAT PROTEIN"/>
    <property type="match status" value="1"/>
</dbReference>
<dbReference type="Pfam" id="PF00400">
    <property type="entry name" value="WD40"/>
    <property type="match status" value="5"/>
</dbReference>
<dbReference type="PROSITE" id="PS50082">
    <property type="entry name" value="WD_REPEATS_2"/>
    <property type="match status" value="3"/>
</dbReference>
<feature type="repeat" description="WD" evidence="3">
    <location>
        <begin position="54"/>
        <end position="85"/>
    </location>
</feature>
<dbReference type="PANTHER" id="PTHR19848:SF8">
    <property type="entry name" value="F-BOX AND WD REPEAT DOMAIN CONTAINING 7"/>
    <property type="match status" value="1"/>
</dbReference>